<dbReference type="Gene3D" id="3.60.140.10">
    <property type="entry name" value="CNF1/YfiH-like putative cysteine hydrolases"/>
    <property type="match status" value="1"/>
</dbReference>
<keyword evidence="5" id="KW-0378">Hydrolase</keyword>
<evidence type="ECO:0000256" key="4">
    <source>
        <dbReference type="ARBA" id="ARBA00022723"/>
    </source>
</evidence>
<protein>
    <recommendedName>
        <fullName evidence="10">Purine nucleoside phosphorylase</fullName>
    </recommendedName>
</protein>
<proteinExistence type="inferred from homology"/>
<dbReference type="RefSeq" id="WP_305976854.1">
    <property type="nucleotide sequence ID" value="NZ_JAPJDZ010000053.1"/>
</dbReference>
<evidence type="ECO:0000256" key="1">
    <source>
        <dbReference type="ARBA" id="ARBA00000553"/>
    </source>
</evidence>
<evidence type="ECO:0000313" key="12">
    <source>
        <dbReference type="Proteomes" id="UP001231109"/>
    </source>
</evidence>
<organism evidence="11 12">
    <name type="scientific">Rheinheimera baltica</name>
    <dbReference type="NCBI Taxonomy" id="67576"/>
    <lineage>
        <taxon>Bacteria</taxon>
        <taxon>Pseudomonadati</taxon>
        <taxon>Pseudomonadota</taxon>
        <taxon>Gammaproteobacteria</taxon>
        <taxon>Chromatiales</taxon>
        <taxon>Chromatiaceae</taxon>
        <taxon>Rheinheimera</taxon>
    </lineage>
</organism>
<dbReference type="Pfam" id="PF02578">
    <property type="entry name" value="Cu-oxidase_4"/>
    <property type="match status" value="1"/>
</dbReference>
<evidence type="ECO:0000256" key="7">
    <source>
        <dbReference type="ARBA" id="ARBA00047989"/>
    </source>
</evidence>
<evidence type="ECO:0000256" key="2">
    <source>
        <dbReference type="ARBA" id="ARBA00007353"/>
    </source>
</evidence>
<dbReference type="Proteomes" id="UP001231109">
    <property type="component" value="Unassembled WGS sequence"/>
</dbReference>
<sequence>MTNRAALLIPDWPAPQHVRAVCSTRDGGCSTGVYSSLNLGEHVADIASDVAQNRLRYQQLACMPSAPVWLNQVHGTDVIRLSQNSVSGLSADASVTSVKGIVSTVMTADCLPLLLCDVDGTQVAAVHAGWRGLCHGVIEKTVAHFSQPVNVLAYLGPAIGATAFEVGDEVRAAFTAHSAQAELAFIAKANRKWLADIYLLARQRLVQCGVTQIFGGHYCTYEQSELFFSYRRDGQTGRMASAIWLD</sequence>
<dbReference type="InterPro" id="IPR003730">
    <property type="entry name" value="Cu_polyphenol_OxRdtase"/>
</dbReference>
<accession>A0ABT9I2B2</accession>
<dbReference type="EMBL" id="JAPJDZ010000053">
    <property type="protein sequence ID" value="MDP5137528.1"/>
    <property type="molecule type" value="Genomic_DNA"/>
</dbReference>
<evidence type="ECO:0000256" key="9">
    <source>
        <dbReference type="ARBA" id="ARBA00049893"/>
    </source>
</evidence>
<comment type="similarity">
    <text evidence="2 10">Belongs to the purine nucleoside phosphorylase YfiH/LACC1 family.</text>
</comment>
<comment type="catalytic activity">
    <reaction evidence="9">
        <text>S-methyl-5'-thioadenosine + phosphate = 5-(methylsulfanyl)-alpha-D-ribose 1-phosphate + adenine</text>
        <dbReference type="Rhea" id="RHEA:11852"/>
        <dbReference type="ChEBI" id="CHEBI:16708"/>
        <dbReference type="ChEBI" id="CHEBI:17509"/>
        <dbReference type="ChEBI" id="CHEBI:43474"/>
        <dbReference type="ChEBI" id="CHEBI:58533"/>
        <dbReference type="EC" id="2.4.2.28"/>
    </reaction>
    <physiologicalReaction direction="left-to-right" evidence="9">
        <dbReference type="Rhea" id="RHEA:11853"/>
    </physiologicalReaction>
</comment>
<name>A0ABT9I2B2_9GAMM</name>
<keyword evidence="6" id="KW-0862">Zinc</keyword>
<keyword evidence="4" id="KW-0479">Metal-binding</keyword>
<evidence type="ECO:0000256" key="8">
    <source>
        <dbReference type="ARBA" id="ARBA00048968"/>
    </source>
</evidence>
<evidence type="ECO:0000313" key="11">
    <source>
        <dbReference type="EMBL" id="MDP5137528.1"/>
    </source>
</evidence>
<reference evidence="11 12" key="1">
    <citation type="submission" date="2022-11" db="EMBL/GenBank/DDBJ databases">
        <title>Viruses from the air-sea interface of a natural surface slick.</title>
        <authorList>
            <person name="Rahlff J."/>
            <person name="Holmfeldt K."/>
        </authorList>
    </citation>
    <scope>NUCLEOTIDE SEQUENCE [LARGE SCALE GENOMIC DNA]</scope>
    <source>
        <strain evidence="11 12">SMS4</strain>
    </source>
</reference>
<keyword evidence="12" id="KW-1185">Reference proteome</keyword>
<dbReference type="SUPFAM" id="SSF64438">
    <property type="entry name" value="CNF1/YfiH-like putative cysteine hydrolases"/>
    <property type="match status" value="1"/>
</dbReference>
<evidence type="ECO:0000256" key="5">
    <source>
        <dbReference type="ARBA" id="ARBA00022801"/>
    </source>
</evidence>
<comment type="catalytic activity">
    <reaction evidence="1">
        <text>inosine + phosphate = alpha-D-ribose 1-phosphate + hypoxanthine</text>
        <dbReference type="Rhea" id="RHEA:27646"/>
        <dbReference type="ChEBI" id="CHEBI:17368"/>
        <dbReference type="ChEBI" id="CHEBI:17596"/>
        <dbReference type="ChEBI" id="CHEBI:43474"/>
        <dbReference type="ChEBI" id="CHEBI:57720"/>
        <dbReference type="EC" id="2.4.2.1"/>
    </reaction>
    <physiologicalReaction direction="left-to-right" evidence="1">
        <dbReference type="Rhea" id="RHEA:27647"/>
    </physiologicalReaction>
</comment>
<comment type="caution">
    <text evidence="11">The sequence shown here is derived from an EMBL/GenBank/DDBJ whole genome shotgun (WGS) entry which is preliminary data.</text>
</comment>
<dbReference type="PANTHER" id="PTHR30616:SF2">
    <property type="entry name" value="PURINE NUCLEOSIDE PHOSPHORYLASE LACC1"/>
    <property type="match status" value="1"/>
</dbReference>
<dbReference type="InterPro" id="IPR038371">
    <property type="entry name" value="Cu_polyphenol_OxRdtase_sf"/>
</dbReference>
<dbReference type="CDD" id="cd16833">
    <property type="entry name" value="YfiH"/>
    <property type="match status" value="1"/>
</dbReference>
<keyword evidence="3" id="KW-0808">Transferase</keyword>
<dbReference type="PANTHER" id="PTHR30616">
    <property type="entry name" value="UNCHARACTERIZED PROTEIN YFIH"/>
    <property type="match status" value="1"/>
</dbReference>
<comment type="catalytic activity">
    <reaction evidence="8">
        <text>adenosine + phosphate = alpha-D-ribose 1-phosphate + adenine</text>
        <dbReference type="Rhea" id="RHEA:27642"/>
        <dbReference type="ChEBI" id="CHEBI:16335"/>
        <dbReference type="ChEBI" id="CHEBI:16708"/>
        <dbReference type="ChEBI" id="CHEBI:43474"/>
        <dbReference type="ChEBI" id="CHEBI:57720"/>
        <dbReference type="EC" id="2.4.2.1"/>
    </reaction>
    <physiologicalReaction direction="left-to-right" evidence="8">
        <dbReference type="Rhea" id="RHEA:27643"/>
    </physiologicalReaction>
</comment>
<evidence type="ECO:0000256" key="3">
    <source>
        <dbReference type="ARBA" id="ARBA00022679"/>
    </source>
</evidence>
<evidence type="ECO:0000256" key="10">
    <source>
        <dbReference type="RuleBase" id="RU361274"/>
    </source>
</evidence>
<evidence type="ECO:0000256" key="6">
    <source>
        <dbReference type="ARBA" id="ARBA00022833"/>
    </source>
</evidence>
<comment type="catalytic activity">
    <reaction evidence="7">
        <text>adenosine + H2O + H(+) = inosine + NH4(+)</text>
        <dbReference type="Rhea" id="RHEA:24408"/>
        <dbReference type="ChEBI" id="CHEBI:15377"/>
        <dbReference type="ChEBI" id="CHEBI:15378"/>
        <dbReference type="ChEBI" id="CHEBI:16335"/>
        <dbReference type="ChEBI" id="CHEBI:17596"/>
        <dbReference type="ChEBI" id="CHEBI:28938"/>
        <dbReference type="EC" id="3.5.4.4"/>
    </reaction>
    <physiologicalReaction direction="left-to-right" evidence="7">
        <dbReference type="Rhea" id="RHEA:24409"/>
    </physiologicalReaction>
</comment>
<dbReference type="InterPro" id="IPR011324">
    <property type="entry name" value="Cytotoxic_necrot_fac-like_cat"/>
</dbReference>
<gene>
    <name evidence="11" type="primary">pgeF</name>
    <name evidence="11" type="ORF">ORJ04_16350</name>
</gene>
<dbReference type="NCBIfam" id="TIGR00726">
    <property type="entry name" value="peptidoglycan editing factor PgeF"/>
    <property type="match status" value="1"/>
</dbReference>